<proteinExistence type="predicted"/>
<accession>A0ABD1W019</accession>
<reference evidence="2" key="1">
    <citation type="submission" date="2024-07" db="EMBL/GenBank/DDBJ databases">
        <title>Two chromosome-level genome assemblies of Korean endemic species Abeliophyllum distichum and Forsythia ovata (Oleaceae).</title>
        <authorList>
            <person name="Jang H."/>
        </authorList>
    </citation>
    <scope>NUCLEOTIDE SEQUENCE [LARGE SCALE GENOMIC DNA]</scope>
</reference>
<dbReference type="EMBL" id="JBFOLK010000001">
    <property type="protein sequence ID" value="KAL2543012.1"/>
    <property type="molecule type" value="Genomic_DNA"/>
</dbReference>
<name>A0ABD1W019_9LAMI</name>
<comment type="caution">
    <text evidence="1">The sequence shown here is derived from an EMBL/GenBank/DDBJ whole genome shotgun (WGS) entry which is preliminary data.</text>
</comment>
<protein>
    <submittedName>
        <fullName evidence="1">Uncharacterized protein</fullName>
    </submittedName>
</protein>
<dbReference type="AlphaFoldDB" id="A0ABD1W019"/>
<dbReference type="Proteomes" id="UP001604336">
    <property type="component" value="Unassembled WGS sequence"/>
</dbReference>
<evidence type="ECO:0000313" key="1">
    <source>
        <dbReference type="EMBL" id="KAL2543012.1"/>
    </source>
</evidence>
<sequence>MASFHLSYCLILCEENKGSWEREGNGAFTASFGTVPKIRDNGDKIVFPMSSPSSSLLKNAILEKAYLAINRSVRWNSFLQWGGQLSSGKIYKNGNEWFIGYVRVAYDPSH</sequence>
<gene>
    <name evidence="1" type="ORF">Adt_03990</name>
</gene>
<evidence type="ECO:0000313" key="2">
    <source>
        <dbReference type="Proteomes" id="UP001604336"/>
    </source>
</evidence>
<organism evidence="1 2">
    <name type="scientific">Abeliophyllum distichum</name>
    <dbReference type="NCBI Taxonomy" id="126358"/>
    <lineage>
        <taxon>Eukaryota</taxon>
        <taxon>Viridiplantae</taxon>
        <taxon>Streptophyta</taxon>
        <taxon>Embryophyta</taxon>
        <taxon>Tracheophyta</taxon>
        <taxon>Spermatophyta</taxon>
        <taxon>Magnoliopsida</taxon>
        <taxon>eudicotyledons</taxon>
        <taxon>Gunneridae</taxon>
        <taxon>Pentapetalae</taxon>
        <taxon>asterids</taxon>
        <taxon>lamiids</taxon>
        <taxon>Lamiales</taxon>
        <taxon>Oleaceae</taxon>
        <taxon>Forsythieae</taxon>
        <taxon>Abeliophyllum</taxon>
    </lineage>
</organism>
<keyword evidence="2" id="KW-1185">Reference proteome</keyword>